<dbReference type="PROSITE" id="PS50865">
    <property type="entry name" value="ZF_MYND_2"/>
    <property type="match status" value="1"/>
</dbReference>
<name>A0AAD6SNZ1_9AGAR</name>
<comment type="caution">
    <text evidence="6">The sequence shown here is derived from an EMBL/GenBank/DDBJ whole genome shotgun (WGS) entry which is preliminary data.</text>
</comment>
<gene>
    <name evidence="6" type="ORF">C8F04DRAFT_1112867</name>
</gene>
<feature type="domain" description="MYND-type" evidence="5">
    <location>
        <begin position="296"/>
        <end position="336"/>
    </location>
</feature>
<keyword evidence="2 4" id="KW-0863">Zinc-finger</keyword>
<dbReference type="Proteomes" id="UP001218188">
    <property type="component" value="Unassembled WGS sequence"/>
</dbReference>
<protein>
    <recommendedName>
        <fullName evidence="5">MYND-type domain-containing protein</fullName>
    </recommendedName>
</protein>
<keyword evidence="3" id="KW-0862">Zinc</keyword>
<evidence type="ECO:0000256" key="1">
    <source>
        <dbReference type="ARBA" id="ARBA00022723"/>
    </source>
</evidence>
<evidence type="ECO:0000256" key="3">
    <source>
        <dbReference type="ARBA" id="ARBA00022833"/>
    </source>
</evidence>
<reference evidence="6" key="1">
    <citation type="submission" date="2023-03" db="EMBL/GenBank/DDBJ databases">
        <title>Massive genome expansion in bonnet fungi (Mycena s.s.) driven by repeated elements and novel gene families across ecological guilds.</title>
        <authorList>
            <consortium name="Lawrence Berkeley National Laboratory"/>
            <person name="Harder C.B."/>
            <person name="Miyauchi S."/>
            <person name="Viragh M."/>
            <person name="Kuo A."/>
            <person name="Thoen E."/>
            <person name="Andreopoulos B."/>
            <person name="Lu D."/>
            <person name="Skrede I."/>
            <person name="Drula E."/>
            <person name="Henrissat B."/>
            <person name="Morin E."/>
            <person name="Kohler A."/>
            <person name="Barry K."/>
            <person name="LaButti K."/>
            <person name="Morin E."/>
            <person name="Salamov A."/>
            <person name="Lipzen A."/>
            <person name="Mereny Z."/>
            <person name="Hegedus B."/>
            <person name="Baldrian P."/>
            <person name="Stursova M."/>
            <person name="Weitz H."/>
            <person name="Taylor A."/>
            <person name="Grigoriev I.V."/>
            <person name="Nagy L.G."/>
            <person name="Martin F."/>
            <person name="Kauserud H."/>
        </authorList>
    </citation>
    <scope>NUCLEOTIDE SEQUENCE</scope>
    <source>
        <strain evidence="6">CBHHK200</strain>
    </source>
</reference>
<dbReference type="PROSITE" id="PS01360">
    <property type="entry name" value="ZF_MYND_1"/>
    <property type="match status" value="1"/>
</dbReference>
<dbReference type="Pfam" id="PF01753">
    <property type="entry name" value="zf-MYND"/>
    <property type="match status" value="1"/>
</dbReference>
<dbReference type="SUPFAM" id="SSF144232">
    <property type="entry name" value="HIT/MYND zinc finger-like"/>
    <property type="match status" value="1"/>
</dbReference>
<sequence length="506" mass="57664">MSAVSVSNTAASLKLFEAFERLQIEKMHKHWKIKRPNKHTDRVAWNNHFETEITLKYDLHECSPGVRSWATDAEFVDRIFKTGNIAEMNIEVANCTKELLRAEGLLLAIIVDNMVFQNFEAEWAELDAQKRRDLALEGLYRGACTTVRDNSRVICPELTVDSLVGGGKYNLINLLKKIMDHDSTGTGRVKELFLFPHHIVDKERAVTEDTPPLIRQHLYHTVLLRNFCIVETLKGVLRAYVPRDPTIQNRLRTTHPAHTEERAEAARLIKEADKNSNRRVDQSQCKEMAASTSSACCACYTVTARKSLMRCGRCEIVWYCSRACQKKDWPAHKKVCGQQTFDTELVAPTPEAPPEFIGCPAAVPGFVRTPALWRQIWYLSESDSQKSYYHFNSGPGSLSTDSTIVFYLPGANMTFLVARRRAMASGSIPAIHMMLRILDYQGECCGRGIFDYEKLRRQFEMEYNIKITPQSMAAAEPFAKPTKRELEEEEAFLKQRLASVSKSRKE</sequence>
<keyword evidence="7" id="KW-1185">Reference proteome</keyword>
<dbReference type="AlphaFoldDB" id="A0AAD6SNZ1"/>
<accession>A0AAD6SNZ1</accession>
<evidence type="ECO:0000313" key="6">
    <source>
        <dbReference type="EMBL" id="KAJ7030722.1"/>
    </source>
</evidence>
<organism evidence="6 7">
    <name type="scientific">Mycena alexandri</name>
    <dbReference type="NCBI Taxonomy" id="1745969"/>
    <lineage>
        <taxon>Eukaryota</taxon>
        <taxon>Fungi</taxon>
        <taxon>Dikarya</taxon>
        <taxon>Basidiomycota</taxon>
        <taxon>Agaricomycotina</taxon>
        <taxon>Agaricomycetes</taxon>
        <taxon>Agaricomycetidae</taxon>
        <taxon>Agaricales</taxon>
        <taxon>Marasmiineae</taxon>
        <taxon>Mycenaceae</taxon>
        <taxon>Mycena</taxon>
    </lineage>
</organism>
<evidence type="ECO:0000313" key="7">
    <source>
        <dbReference type="Proteomes" id="UP001218188"/>
    </source>
</evidence>
<keyword evidence="1" id="KW-0479">Metal-binding</keyword>
<evidence type="ECO:0000256" key="2">
    <source>
        <dbReference type="ARBA" id="ARBA00022771"/>
    </source>
</evidence>
<evidence type="ECO:0000256" key="4">
    <source>
        <dbReference type="PROSITE-ProRule" id="PRU00134"/>
    </source>
</evidence>
<dbReference type="InterPro" id="IPR002893">
    <property type="entry name" value="Znf_MYND"/>
</dbReference>
<dbReference type="EMBL" id="JARJCM010000088">
    <property type="protein sequence ID" value="KAJ7030722.1"/>
    <property type="molecule type" value="Genomic_DNA"/>
</dbReference>
<evidence type="ECO:0000259" key="5">
    <source>
        <dbReference type="PROSITE" id="PS50865"/>
    </source>
</evidence>
<dbReference type="Gene3D" id="6.10.140.2220">
    <property type="match status" value="1"/>
</dbReference>
<proteinExistence type="predicted"/>
<dbReference type="GO" id="GO:0008270">
    <property type="term" value="F:zinc ion binding"/>
    <property type="evidence" value="ECO:0007669"/>
    <property type="project" value="UniProtKB-KW"/>
</dbReference>